<dbReference type="EMBL" id="JAOTPV010000034">
    <property type="protein sequence ID" value="KAJ4468731.1"/>
    <property type="molecule type" value="Genomic_DNA"/>
</dbReference>
<accession>A0A9W8ZWG2</accession>
<evidence type="ECO:0000313" key="1">
    <source>
        <dbReference type="EMBL" id="KAJ4468731.1"/>
    </source>
</evidence>
<dbReference type="OrthoDB" id="3983163at2759"/>
<keyword evidence="2" id="KW-1185">Reference proteome</keyword>
<proteinExistence type="predicted"/>
<gene>
    <name evidence="1" type="ORF">J3R30DRAFT_3553620</name>
</gene>
<protein>
    <submittedName>
        <fullName evidence="1">Uncharacterized protein</fullName>
    </submittedName>
</protein>
<dbReference type="GO" id="GO:0042720">
    <property type="term" value="C:mitochondrial inner membrane peptidase complex"/>
    <property type="evidence" value="ECO:0007669"/>
    <property type="project" value="InterPro"/>
</dbReference>
<reference evidence="1" key="1">
    <citation type="submission" date="2022-08" db="EMBL/GenBank/DDBJ databases">
        <title>A Global Phylogenomic Analysis of the Shiitake Genus Lentinula.</title>
        <authorList>
            <consortium name="DOE Joint Genome Institute"/>
            <person name="Sierra-Patev S."/>
            <person name="Min B."/>
            <person name="Naranjo-Ortiz M."/>
            <person name="Looney B."/>
            <person name="Konkel Z."/>
            <person name="Slot J.C."/>
            <person name="Sakamoto Y."/>
            <person name="Steenwyk J.L."/>
            <person name="Rokas A."/>
            <person name="Carro J."/>
            <person name="Camarero S."/>
            <person name="Ferreira P."/>
            <person name="Molpeceres G."/>
            <person name="Ruiz-Duenas F.J."/>
            <person name="Serrano A."/>
            <person name="Henrissat B."/>
            <person name="Drula E."/>
            <person name="Hughes K.W."/>
            <person name="Mata J.L."/>
            <person name="Ishikawa N.K."/>
            <person name="Vargas-Isla R."/>
            <person name="Ushijima S."/>
            <person name="Smith C.A."/>
            <person name="Ahrendt S."/>
            <person name="Andreopoulos W."/>
            <person name="He G."/>
            <person name="Labutti K."/>
            <person name="Lipzen A."/>
            <person name="Ng V."/>
            <person name="Riley R."/>
            <person name="Sandor L."/>
            <person name="Barry K."/>
            <person name="Martinez A.T."/>
            <person name="Xiao Y."/>
            <person name="Gibbons J.G."/>
            <person name="Terashima K."/>
            <person name="Grigoriev I.V."/>
            <person name="Hibbett D.S."/>
        </authorList>
    </citation>
    <scope>NUCLEOTIDE SEQUENCE</scope>
    <source>
        <strain evidence="1">JLM2183</strain>
    </source>
</reference>
<dbReference type="Pfam" id="PF11093">
    <property type="entry name" value="Mitochondr_Som1"/>
    <property type="match status" value="1"/>
</dbReference>
<comment type="caution">
    <text evidence="1">The sequence shown here is derived from an EMBL/GenBank/DDBJ whole genome shotgun (WGS) entry which is preliminary data.</text>
</comment>
<name>A0A9W8ZWG2_9AGAR</name>
<organism evidence="1 2">
    <name type="scientific">Lentinula aciculospora</name>
    <dbReference type="NCBI Taxonomy" id="153920"/>
    <lineage>
        <taxon>Eukaryota</taxon>
        <taxon>Fungi</taxon>
        <taxon>Dikarya</taxon>
        <taxon>Basidiomycota</taxon>
        <taxon>Agaricomycotina</taxon>
        <taxon>Agaricomycetes</taxon>
        <taxon>Agaricomycetidae</taxon>
        <taxon>Agaricales</taxon>
        <taxon>Marasmiineae</taxon>
        <taxon>Omphalotaceae</taxon>
        <taxon>Lentinula</taxon>
    </lineage>
</organism>
<dbReference type="InterPro" id="IPR024645">
    <property type="entry name" value="Mitochondr_Som1"/>
</dbReference>
<dbReference type="AlphaFoldDB" id="A0A9W8ZWG2"/>
<dbReference type="Proteomes" id="UP001150266">
    <property type="component" value="Unassembled WGS sequence"/>
</dbReference>
<sequence length="99" mass="10667">MDTSLKSGPAIGSKNCQIAEIIQYSCELEQSRTAGGPIVRCFPFSRLFKICPGFSAVELTKVLNVDEGGVVELPVAIKQPSGKPWNKVGRYDGSASDNY</sequence>
<evidence type="ECO:0000313" key="2">
    <source>
        <dbReference type="Proteomes" id="UP001150266"/>
    </source>
</evidence>